<organism evidence="3 4">
    <name type="scientific">Legionella erythra</name>
    <dbReference type="NCBI Taxonomy" id="448"/>
    <lineage>
        <taxon>Bacteria</taxon>
        <taxon>Pseudomonadati</taxon>
        <taxon>Pseudomonadota</taxon>
        <taxon>Gammaproteobacteria</taxon>
        <taxon>Legionellales</taxon>
        <taxon>Legionellaceae</taxon>
        <taxon>Legionella</taxon>
    </lineage>
</organism>
<dbReference type="Pfam" id="PF01370">
    <property type="entry name" value="Epimerase"/>
    <property type="match status" value="1"/>
</dbReference>
<accession>A0A0W0TUZ0</accession>
<name>A0A0W0TUZ0_LEGER</name>
<dbReference type="InterPro" id="IPR036291">
    <property type="entry name" value="NAD(P)-bd_dom_sf"/>
</dbReference>
<dbReference type="PANTHER" id="PTHR43574">
    <property type="entry name" value="EPIMERASE-RELATED"/>
    <property type="match status" value="1"/>
</dbReference>
<dbReference type="Gene3D" id="3.40.50.720">
    <property type="entry name" value="NAD(P)-binding Rossmann-like Domain"/>
    <property type="match status" value="1"/>
</dbReference>
<dbReference type="Proteomes" id="UP000054773">
    <property type="component" value="Unassembled WGS sequence"/>
</dbReference>
<gene>
    <name evidence="3" type="ORF">Lery_0396</name>
</gene>
<dbReference type="OrthoDB" id="9808276at2"/>
<evidence type="ECO:0000256" key="1">
    <source>
        <dbReference type="ARBA" id="ARBA00023027"/>
    </source>
</evidence>
<feature type="domain" description="NAD-dependent epimerase/dehydratase" evidence="2">
    <location>
        <begin position="87"/>
        <end position="204"/>
    </location>
</feature>
<reference evidence="3 4" key="1">
    <citation type="submission" date="2015-11" db="EMBL/GenBank/DDBJ databases">
        <title>Genomic analysis of 38 Legionella species identifies large and diverse effector repertoires.</title>
        <authorList>
            <person name="Burstein D."/>
            <person name="Amaro F."/>
            <person name="Zusman T."/>
            <person name="Lifshitz Z."/>
            <person name="Cohen O."/>
            <person name="Gilbert J.A."/>
            <person name="Pupko T."/>
            <person name="Shuman H.A."/>
            <person name="Segal G."/>
        </authorList>
    </citation>
    <scope>NUCLEOTIDE SEQUENCE [LARGE SCALE GENOMIC DNA]</scope>
    <source>
        <strain evidence="3 4">SE-32A-C8</strain>
    </source>
</reference>
<dbReference type="RefSeq" id="WP_058525570.1">
    <property type="nucleotide sequence ID" value="NZ_CAAAHY010000001.1"/>
</dbReference>
<dbReference type="AlphaFoldDB" id="A0A0W0TUZ0"/>
<dbReference type="InterPro" id="IPR001509">
    <property type="entry name" value="Epimerase_deHydtase"/>
</dbReference>
<dbReference type="PATRIC" id="fig|448.7.peg.412"/>
<sequence length="287" mass="32573">MKHLIIGYGYSAYYLAHHLLENRQEVTALSRHQSMPLLPGLKHQSHDVQQGLTVEEKDTVLYYFIPPSSHGPEDKLLQQFLKEAHLSVSKVIYCSTSGVYGDHQGAWVDEQSPCLIQSDRQLRRLDAEKQWQAFCQQQNIPCLILRLAGIYGPHRLPTASALQQVPLIKPDEAPFSNHIYVRDLAKILAALGEEKNDQSLTLNIADGEPDKMGELQRLTAELLQVPSAPYLPFRQIWQTASEMKREFMSASRRLLIDRLKATLPEIIPLTPLREAIAASLEYERSSQ</sequence>
<comment type="caution">
    <text evidence="3">The sequence shown here is derived from an EMBL/GenBank/DDBJ whole genome shotgun (WGS) entry which is preliminary data.</text>
</comment>
<dbReference type="STRING" id="448.Lery_0396"/>
<protein>
    <submittedName>
        <fullName evidence="3">NAD-dependent epimerase/dehydratase</fullName>
    </submittedName>
</protein>
<evidence type="ECO:0000313" key="3">
    <source>
        <dbReference type="EMBL" id="KTC99495.1"/>
    </source>
</evidence>
<dbReference type="SUPFAM" id="SSF51735">
    <property type="entry name" value="NAD(P)-binding Rossmann-fold domains"/>
    <property type="match status" value="1"/>
</dbReference>
<evidence type="ECO:0000313" key="4">
    <source>
        <dbReference type="Proteomes" id="UP000054773"/>
    </source>
</evidence>
<evidence type="ECO:0000259" key="2">
    <source>
        <dbReference type="Pfam" id="PF01370"/>
    </source>
</evidence>
<keyword evidence="1" id="KW-0520">NAD</keyword>
<keyword evidence="4" id="KW-1185">Reference proteome</keyword>
<dbReference type="EMBL" id="LNYA01000003">
    <property type="protein sequence ID" value="KTC99495.1"/>
    <property type="molecule type" value="Genomic_DNA"/>
</dbReference>
<proteinExistence type="predicted"/>